<dbReference type="GO" id="GO:0000139">
    <property type="term" value="C:Golgi membrane"/>
    <property type="evidence" value="ECO:0007669"/>
    <property type="project" value="TreeGrafter"/>
</dbReference>
<comment type="similarity">
    <text evidence="2">Belongs to the SVP26 family.</text>
</comment>
<comment type="subcellular location">
    <subcellularLocation>
        <location evidence="1">Membrane</location>
        <topology evidence="1">Multi-pass membrane protein</topology>
    </subcellularLocation>
</comment>
<evidence type="ECO:0000313" key="9">
    <source>
        <dbReference type="Proteomes" id="UP001209878"/>
    </source>
</evidence>
<evidence type="ECO:0000313" key="8">
    <source>
        <dbReference type="EMBL" id="KAK2171010.1"/>
    </source>
</evidence>
<dbReference type="Proteomes" id="UP001209878">
    <property type="component" value="Unassembled WGS sequence"/>
</dbReference>
<dbReference type="GO" id="GO:0005789">
    <property type="term" value="C:endoplasmic reticulum membrane"/>
    <property type="evidence" value="ECO:0007669"/>
    <property type="project" value="TreeGrafter"/>
</dbReference>
<dbReference type="Pfam" id="PF04148">
    <property type="entry name" value="Erv26"/>
    <property type="match status" value="1"/>
</dbReference>
<evidence type="ECO:0000256" key="1">
    <source>
        <dbReference type="ARBA" id="ARBA00004141"/>
    </source>
</evidence>
<dbReference type="AlphaFoldDB" id="A0AAD9NI79"/>
<feature type="transmembrane region" description="Helical" evidence="7">
    <location>
        <begin position="6"/>
        <end position="31"/>
    </location>
</feature>
<dbReference type="PANTHER" id="PTHR13144">
    <property type="entry name" value="TEX261 PROTEIN"/>
    <property type="match status" value="1"/>
</dbReference>
<dbReference type="EMBL" id="JAODUO010001113">
    <property type="protein sequence ID" value="KAK2171010.1"/>
    <property type="molecule type" value="Genomic_DNA"/>
</dbReference>
<dbReference type="PANTHER" id="PTHR13144:SF0">
    <property type="entry name" value="PROTEIN TEX261"/>
    <property type="match status" value="1"/>
</dbReference>
<evidence type="ECO:0000256" key="4">
    <source>
        <dbReference type="ARBA" id="ARBA00022692"/>
    </source>
</evidence>
<evidence type="ECO:0000256" key="2">
    <source>
        <dbReference type="ARBA" id="ARBA00008096"/>
    </source>
</evidence>
<keyword evidence="5 7" id="KW-1133">Transmembrane helix</keyword>
<organism evidence="8 9">
    <name type="scientific">Ridgeia piscesae</name>
    <name type="common">Tubeworm</name>
    <dbReference type="NCBI Taxonomy" id="27915"/>
    <lineage>
        <taxon>Eukaryota</taxon>
        <taxon>Metazoa</taxon>
        <taxon>Spiralia</taxon>
        <taxon>Lophotrochozoa</taxon>
        <taxon>Annelida</taxon>
        <taxon>Polychaeta</taxon>
        <taxon>Sedentaria</taxon>
        <taxon>Canalipalpata</taxon>
        <taxon>Sabellida</taxon>
        <taxon>Siboglinidae</taxon>
        <taxon>Ridgeia</taxon>
    </lineage>
</organism>
<dbReference type="InterPro" id="IPR007277">
    <property type="entry name" value="Svp26/Tex261"/>
</dbReference>
<protein>
    <recommendedName>
        <fullName evidence="3">Protein TEX261</fullName>
    </recommendedName>
</protein>
<feature type="transmembrane region" description="Helical" evidence="7">
    <location>
        <begin position="96"/>
        <end position="119"/>
    </location>
</feature>
<feature type="transmembrane region" description="Helical" evidence="7">
    <location>
        <begin position="67"/>
        <end position="84"/>
    </location>
</feature>
<evidence type="ECO:0000256" key="3">
    <source>
        <dbReference type="ARBA" id="ARBA00017877"/>
    </source>
</evidence>
<accession>A0AAD9NI79</accession>
<name>A0AAD9NI79_RIDPI</name>
<evidence type="ECO:0000256" key="5">
    <source>
        <dbReference type="ARBA" id="ARBA00022989"/>
    </source>
</evidence>
<keyword evidence="4 7" id="KW-0812">Transmembrane</keyword>
<keyword evidence="9" id="KW-1185">Reference proteome</keyword>
<feature type="transmembrane region" description="Helical" evidence="7">
    <location>
        <begin position="43"/>
        <end position="61"/>
    </location>
</feature>
<keyword evidence="6 7" id="KW-0472">Membrane</keyword>
<feature type="transmembrane region" description="Helical" evidence="7">
    <location>
        <begin position="125"/>
        <end position="144"/>
    </location>
</feature>
<evidence type="ECO:0000256" key="7">
    <source>
        <dbReference type="SAM" id="Phobius"/>
    </source>
</evidence>
<gene>
    <name evidence="8" type="ORF">NP493_1114g00013</name>
</gene>
<dbReference type="GO" id="GO:0006888">
    <property type="term" value="P:endoplasmic reticulum to Golgi vesicle-mediated transport"/>
    <property type="evidence" value="ECO:0007669"/>
    <property type="project" value="InterPro"/>
</dbReference>
<evidence type="ECO:0000256" key="6">
    <source>
        <dbReference type="ARBA" id="ARBA00023136"/>
    </source>
</evidence>
<dbReference type="GO" id="GO:0097020">
    <property type="term" value="F:COPII receptor activity"/>
    <property type="evidence" value="ECO:0007669"/>
    <property type="project" value="InterPro"/>
</dbReference>
<reference evidence="8" key="1">
    <citation type="journal article" date="2023" name="Mol. Biol. Evol.">
        <title>Third-Generation Sequencing Reveals the Adaptive Role of the Epigenome in Three Deep-Sea Polychaetes.</title>
        <authorList>
            <person name="Perez M."/>
            <person name="Aroh O."/>
            <person name="Sun Y."/>
            <person name="Lan Y."/>
            <person name="Juniper S.K."/>
            <person name="Young C.R."/>
            <person name="Angers B."/>
            <person name="Qian P.Y."/>
        </authorList>
    </citation>
    <scope>NUCLEOTIDE SEQUENCE</scope>
    <source>
        <strain evidence="8">R07B-5</strain>
    </source>
</reference>
<comment type="caution">
    <text evidence="8">The sequence shown here is derived from an EMBL/GenBank/DDBJ whole genome shotgun (WGS) entry which is preliminary data.</text>
</comment>
<proteinExistence type="inferred from homology"/>
<dbReference type="GO" id="GO:0030134">
    <property type="term" value="C:COPII-coated ER to Golgi transport vesicle"/>
    <property type="evidence" value="ECO:0007669"/>
    <property type="project" value="TreeGrafter"/>
</dbReference>
<sequence length="202" mass="22937">MWFMYLLSWLALIIQISFITLSVAAGLYYLAELVEEFTVITGRIIKYMIWASIAIHIGLLVLEDLPLGLILTGLVTNAVYLLLLQTFPYIEMTSPVLIVSVALLVVNHYLAFDYFTAVWHPFSEVLAFFTICLWLVPFTFFVSLSANENILPTSVDPQQSQEDTEGDVVTNYFKKKTKRLGLLAFLKSAQDSILPQRLKKAF</sequence>